<comment type="caution">
    <text evidence="1">The sequence shown here is derived from an EMBL/GenBank/DDBJ whole genome shotgun (WGS) entry which is preliminary data.</text>
</comment>
<keyword evidence="1" id="KW-0645">Protease</keyword>
<dbReference type="InterPro" id="IPR008257">
    <property type="entry name" value="Pept_M19"/>
</dbReference>
<dbReference type="GO" id="GO:0006508">
    <property type="term" value="P:proteolysis"/>
    <property type="evidence" value="ECO:0007669"/>
    <property type="project" value="InterPro"/>
</dbReference>
<dbReference type="PROSITE" id="PS51365">
    <property type="entry name" value="RENAL_DIPEPTIDASE_2"/>
    <property type="match status" value="1"/>
</dbReference>
<reference evidence="1" key="2">
    <citation type="journal article" date="2014" name="ISME J.">
        <title>Microbial stratification in low pH oxic and suboxic macroscopic growths along an acid mine drainage.</title>
        <authorList>
            <person name="Mendez-Garcia C."/>
            <person name="Mesa V."/>
            <person name="Sprenger R.R."/>
            <person name="Richter M."/>
            <person name="Diez M.S."/>
            <person name="Solano J."/>
            <person name="Bargiela R."/>
            <person name="Golyshina O.V."/>
            <person name="Manteca A."/>
            <person name="Ramos J.L."/>
            <person name="Gallego J.R."/>
            <person name="Llorente I."/>
            <person name="Martins Dos Santos V.A."/>
            <person name="Jensen O.N."/>
            <person name="Pelaez A.I."/>
            <person name="Sanchez J."/>
            <person name="Ferrer M."/>
        </authorList>
    </citation>
    <scope>NUCLEOTIDE SEQUENCE</scope>
</reference>
<accession>T0Z404</accession>
<organism evidence="1">
    <name type="scientific">mine drainage metagenome</name>
    <dbReference type="NCBI Taxonomy" id="410659"/>
    <lineage>
        <taxon>unclassified sequences</taxon>
        <taxon>metagenomes</taxon>
        <taxon>ecological metagenomes</taxon>
    </lineage>
</organism>
<dbReference type="AlphaFoldDB" id="T0Z404"/>
<dbReference type="EMBL" id="AUZY01010111">
    <property type="protein sequence ID" value="EQD39843.1"/>
    <property type="molecule type" value="Genomic_DNA"/>
</dbReference>
<protein>
    <submittedName>
        <fullName evidence="1">Peptidase M19, renal dipeptidase</fullName>
        <ecNumber evidence="1">3.4.13.19</ecNumber>
    </submittedName>
</protein>
<name>T0Z404_9ZZZZ</name>
<feature type="non-terminal residue" evidence="1">
    <location>
        <position position="1"/>
    </location>
</feature>
<dbReference type="PANTHER" id="PTHR10443:SF12">
    <property type="entry name" value="DIPEPTIDASE"/>
    <property type="match status" value="1"/>
</dbReference>
<dbReference type="PANTHER" id="PTHR10443">
    <property type="entry name" value="MICROSOMAL DIPEPTIDASE"/>
    <property type="match status" value="1"/>
</dbReference>
<sequence>ALTDPNDLYILKDLGLRCIGLTWNYDTKFAASCMSRKDYGLTGYGEDIVDLCNQLNLIVDVAHASKRTVIDVCARSKKPVIYSHGNASMVTKHIRNLDDEEIEAICRTGGVIGLTAIPQTMSSEPKLEDFLRHAEYIGNSFGWEHVSIGTDFLGLSPGNVPAGFENMKKLGDLEKLLGDHTAEVMWQNSLRVIREILDP</sequence>
<dbReference type="Pfam" id="PF01244">
    <property type="entry name" value="Peptidase_M19"/>
    <property type="match status" value="1"/>
</dbReference>
<evidence type="ECO:0000313" key="1">
    <source>
        <dbReference type="EMBL" id="EQD39843.1"/>
    </source>
</evidence>
<dbReference type="EC" id="3.4.13.19" evidence="1"/>
<dbReference type="InterPro" id="IPR032466">
    <property type="entry name" value="Metal_Hydrolase"/>
</dbReference>
<gene>
    <name evidence="1" type="ORF">B1B_15211</name>
</gene>
<dbReference type="SUPFAM" id="SSF51556">
    <property type="entry name" value="Metallo-dependent hydrolases"/>
    <property type="match status" value="1"/>
</dbReference>
<keyword evidence="1" id="KW-0378">Hydrolase</keyword>
<reference evidence="1" key="1">
    <citation type="submission" date="2013-08" db="EMBL/GenBank/DDBJ databases">
        <authorList>
            <person name="Mendez C."/>
            <person name="Richter M."/>
            <person name="Ferrer M."/>
            <person name="Sanchez J."/>
        </authorList>
    </citation>
    <scope>NUCLEOTIDE SEQUENCE</scope>
</reference>
<dbReference type="GO" id="GO:0070573">
    <property type="term" value="F:metallodipeptidase activity"/>
    <property type="evidence" value="ECO:0007669"/>
    <property type="project" value="InterPro"/>
</dbReference>
<proteinExistence type="predicted"/>
<keyword evidence="1" id="KW-0224">Dipeptidase</keyword>
<dbReference type="Gene3D" id="3.20.20.140">
    <property type="entry name" value="Metal-dependent hydrolases"/>
    <property type="match status" value="1"/>
</dbReference>